<protein>
    <recommendedName>
        <fullName evidence="2">N-acetyltransferase domain-containing protein</fullName>
    </recommendedName>
</protein>
<dbReference type="GO" id="GO:0016747">
    <property type="term" value="F:acyltransferase activity, transferring groups other than amino-acyl groups"/>
    <property type="evidence" value="ECO:0007669"/>
    <property type="project" value="InterPro"/>
</dbReference>
<evidence type="ECO:0000259" key="2">
    <source>
        <dbReference type="PROSITE" id="PS51186"/>
    </source>
</evidence>
<name>A0A9P4J6K2_9PEZI</name>
<proteinExistence type="predicted"/>
<dbReference type="AlphaFoldDB" id="A0A9P4J6K2"/>
<dbReference type="OrthoDB" id="41532at2759"/>
<dbReference type="InterPro" id="IPR016181">
    <property type="entry name" value="Acyl_CoA_acyltransferase"/>
</dbReference>
<reference evidence="3" key="1">
    <citation type="journal article" date="2020" name="Stud. Mycol.">
        <title>101 Dothideomycetes genomes: a test case for predicting lifestyles and emergence of pathogens.</title>
        <authorList>
            <person name="Haridas S."/>
            <person name="Albert R."/>
            <person name="Binder M."/>
            <person name="Bloem J."/>
            <person name="Labutti K."/>
            <person name="Salamov A."/>
            <person name="Andreopoulos B."/>
            <person name="Baker S."/>
            <person name="Barry K."/>
            <person name="Bills G."/>
            <person name="Bluhm B."/>
            <person name="Cannon C."/>
            <person name="Castanera R."/>
            <person name="Culley D."/>
            <person name="Daum C."/>
            <person name="Ezra D."/>
            <person name="Gonzalez J."/>
            <person name="Henrissat B."/>
            <person name="Kuo A."/>
            <person name="Liang C."/>
            <person name="Lipzen A."/>
            <person name="Lutzoni F."/>
            <person name="Magnuson J."/>
            <person name="Mondo S."/>
            <person name="Nolan M."/>
            <person name="Ohm R."/>
            <person name="Pangilinan J."/>
            <person name="Park H.-J."/>
            <person name="Ramirez L."/>
            <person name="Alfaro M."/>
            <person name="Sun H."/>
            <person name="Tritt A."/>
            <person name="Yoshinaga Y."/>
            <person name="Zwiers L.-H."/>
            <person name="Turgeon B."/>
            <person name="Goodwin S."/>
            <person name="Spatafora J."/>
            <person name="Crous P."/>
            <person name="Grigoriev I."/>
        </authorList>
    </citation>
    <scope>NUCLEOTIDE SEQUENCE</scope>
    <source>
        <strain evidence="3">CBS 260.36</strain>
    </source>
</reference>
<sequence length="238" mass="26423">MTSDATRAYTIIQLPVIGEDPLTSAFEERLFDRYRSFRLSSLQSVPEAFGSSYDGEVGNPRDFWIKRLSNPTARHLVAIPTCSQGAGTANEAFESEWCGMVVMLGPRSSDEKRHISANQSPWTNPNSAAPYQETNSKSDMRYHISGMFTTIGHRRQGIGKALLYRALEIASEDSHKGGINFCISVYADTVNSGAVCLYQAAGFTIVAEETYQPAPTAQGSRPERKAYRMELYRSLDKQ</sequence>
<dbReference type="Proteomes" id="UP000799439">
    <property type="component" value="Unassembled WGS sequence"/>
</dbReference>
<dbReference type="PROSITE" id="PS51186">
    <property type="entry name" value="GNAT"/>
    <property type="match status" value="1"/>
</dbReference>
<dbReference type="Pfam" id="PF00583">
    <property type="entry name" value="Acetyltransf_1"/>
    <property type="match status" value="1"/>
</dbReference>
<feature type="domain" description="N-acetyltransferase" evidence="2">
    <location>
        <begin position="32"/>
        <end position="234"/>
    </location>
</feature>
<dbReference type="EMBL" id="ML996082">
    <property type="protein sequence ID" value="KAF2156016.1"/>
    <property type="molecule type" value="Genomic_DNA"/>
</dbReference>
<accession>A0A9P4J6K2</accession>
<feature type="compositionally biased region" description="Polar residues" evidence="1">
    <location>
        <begin position="116"/>
        <end position="135"/>
    </location>
</feature>
<dbReference type="InterPro" id="IPR000182">
    <property type="entry name" value="GNAT_dom"/>
</dbReference>
<dbReference type="SUPFAM" id="SSF55729">
    <property type="entry name" value="Acyl-CoA N-acyltransferases (Nat)"/>
    <property type="match status" value="1"/>
</dbReference>
<evidence type="ECO:0000256" key="1">
    <source>
        <dbReference type="SAM" id="MobiDB-lite"/>
    </source>
</evidence>
<comment type="caution">
    <text evidence="3">The sequence shown here is derived from an EMBL/GenBank/DDBJ whole genome shotgun (WGS) entry which is preliminary data.</text>
</comment>
<feature type="region of interest" description="Disordered" evidence="1">
    <location>
        <begin position="112"/>
        <end position="136"/>
    </location>
</feature>
<dbReference type="CDD" id="cd04301">
    <property type="entry name" value="NAT_SF"/>
    <property type="match status" value="1"/>
</dbReference>
<evidence type="ECO:0000313" key="4">
    <source>
        <dbReference type="Proteomes" id="UP000799439"/>
    </source>
</evidence>
<dbReference type="Gene3D" id="3.40.630.30">
    <property type="match status" value="1"/>
</dbReference>
<organism evidence="3 4">
    <name type="scientific">Myriangium duriaei CBS 260.36</name>
    <dbReference type="NCBI Taxonomy" id="1168546"/>
    <lineage>
        <taxon>Eukaryota</taxon>
        <taxon>Fungi</taxon>
        <taxon>Dikarya</taxon>
        <taxon>Ascomycota</taxon>
        <taxon>Pezizomycotina</taxon>
        <taxon>Dothideomycetes</taxon>
        <taxon>Dothideomycetidae</taxon>
        <taxon>Myriangiales</taxon>
        <taxon>Myriangiaceae</taxon>
        <taxon>Myriangium</taxon>
    </lineage>
</organism>
<evidence type="ECO:0000313" key="3">
    <source>
        <dbReference type="EMBL" id="KAF2156016.1"/>
    </source>
</evidence>
<gene>
    <name evidence="3" type="ORF">K461DRAFT_275088</name>
</gene>
<keyword evidence="4" id="KW-1185">Reference proteome</keyword>